<feature type="domain" description="EF-hand" evidence="5">
    <location>
        <begin position="310"/>
        <end position="337"/>
    </location>
</feature>
<name>A0A8E2VND9_9RHOB</name>
<dbReference type="InterPro" id="IPR018247">
    <property type="entry name" value="EF_Hand_1_Ca_BS"/>
</dbReference>
<evidence type="ECO:0000256" key="3">
    <source>
        <dbReference type="SAM" id="MobiDB-lite"/>
    </source>
</evidence>
<keyword evidence="4" id="KW-1133">Transmembrane helix</keyword>
<evidence type="ECO:0000256" key="2">
    <source>
        <dbReference type="ARBA" id="ARBA00022737"/>
    </source>
</evidence>
<dbReference type="PROSITE" id="PS50222">
    <property type="entry name" value="EF_HAND_2"/>
    <property type="match status" value="2"/>
</dbReference>
<feature type="transmembrane region" description="Helical" evidence="4">
    <location>
        <begin position="50"/>
        <end position="72"/>
    </location>
</feature>
<dbReference type="AlphaFoldDB" id="A0A8E2VND9"/>
<feature type="transmembrane region" description="Helical" evidence="4">
    <location>
        <begin position="84"/>
        <end position="105"/>
    </location>
</feature>
<feature type="compositionally biased region" description="Polar residues" evidence="3">
    <location>
        <begin position="1"/>
        <end position="24"/>
    </location>
</feature>
<feature type="domain" description="EF-hand" evidence="5">
    <location>
        <begin position="110"/>
        <end position="138"/>
    </location>
</feature>
<dbReference type="InterPro" id="IPR002048">
    <property type="entry name" value="EF_hand_dom"/>
</dbReference>
<evidence type="ECO:0000313" key="7">
    <source>
        <dbReference type="Proteomes" id="UP000244037"/>
    </source>
</evidence>
<reference evidence="6 7" key="1">
    <citation type="submission" date="2018-04" db="EMBL/GenBank/DDBJ databases">
        <title>Genomic Encyclopedia of Archaeal and Bacterial Type Strains, Phase II (KMG-II): from individual species to whole genera.</title>
        <authorList>
            <person name="Goeker M."/>
        </authorList>
    </citation>
    <scope>NUCLEOTIDE SEQUENCE [LARGE SCALE GENOMIC DNA]</scope>
    <source>
        <strain evidence="6 7">DSM 19783</strain>
    </source>
</reference>
<comment type="caution">
    <text evidence="6">The sequence shown here is derived from an EMBL/GenBank/DDBJ whole genome shotgun (WGS) entry which is preliminary data.</text>
</comment>
<dbReference type="PANTHER" id="PTHR10891">
    <property type="entry name" value="EF-HAND CALCIUM-BINDING DOMAIN CONTAINING PROTEIN"/>
    <property type="match status" value="1"/>
</dbReference>
<keyword evidence="1" id="KW-0479">Metal-binding</keyword>
<evidence type="ECO:0000256" key="1">
    <source>
        <dbReference type="ARBA" id="ARBA00022723"/>
    </source>
</evidence>
<dbReference type="Gene3D" id="1.10.238.10">
    <property type="entry name" value="EF-hand"/>
    <property type="match status" value="3"/>
</dbReference>
<dbReference type="InterPro" id="IPR039647">
    <property type="entry name" value="EF_hand_pair_protein_CML-like"/>
</dbReference>
<feature type="region of interest" description="Disordered" evidence="3">
    <location>
        <begin position="1"/>
        <end position="38"/>
    </location>
</feature>
<protein>
    <submittedName>
        <fullName evidence="6">EF hand domain-containing protein</fullName>
    </submittedName>
</protein>
<feature type="compositionally biased region" description="Gly residues" evidence="3">
    <location>
        <begin position="166"/>
        <end position="191"/>
    </location>
</feature>
<evidence type="ECO:0000256" key="4">
    <source>
        <dbReference type="SAM" id="Phobius"/>
    </source>
</evidence>
<sequence length="347" mass="34802">MARQLDNTSPRLDNNCLSGQTETGARSVRDEEGGRHGVVRKQRPKETEMAWTVTKMSTAALAIGAAAILGLAEPVMAQQGPGAGAGAGMGAGAGVGAGAGAGAGAGRQGRMFDRMDADGDGAITLEEFTARARARFADLDTDGDGKISAEEAQKLGPAGRQARAAGQGGGQGGKGGPGCGGPGMHGMQGGHHGMHRGAGMQGGCGMGQGMGMGHGMGPGMGMGGQGMGMPGACGGRGAGMQGPGPMGGGYGMFGGLEGTGPMGYGGFGDPTLSPEDRAERAQRLVDMMDADGDGLLSPEELAQRPGPAMMFNRIDADGDGVLTQEEFETALEKFRSFMRDQRQVPAQ</sequence>
<evidence type="ECO:0000313" key="6">
    <source>
        <dbReference type="EMBL" id="PTW50976.1"/>
    </source>
</evidence>
<organism evidence="6 7">
    <name type="scientific">Rhodovulum kholense</name>
    <dbReference type="NCBI Taxonomy" id="453584"/>
    <lineage>
        <taxon>Bacteria</taxon>
        <taxon>Pseudomonadati</taxon>
        <taxon>Pseudomonadota</taxon>
        <taxon>Alphaproteobacteria</taxon>
        <taxon>Rhodobacterales</taxon>
        <taxon>Paracoccaceae</taxon>
        <taxon>Rhodovulum</taxon>
    </lineage>
</organism>
<feature type="region of interest" description="Disordered" evidence="3">
    <location>
        <begin position="152"/>
        <end position="201"/>
    </location>
</feature>
<keyword evidence="4" id="KW-0472">Membrane</keyword>
<dbReference type="InterPro" id="IPR011992">
    <property type="entry name" value="EF-hand-dom_pair"/>
</dbReference>
<dbReference type="CDD" id="cd00051">
    <property type="entry name" value="EFh"/>
    <property type="match status" value="2"/>
</dbReference>
<gene>
    <name evidence="6" type="ORF">C8N38_103212</name>
</gene>
<keyword evidence="7" id="KW-1185">Reference proteome</keyword>
<keyword evidence="2" id="KW-0677">Repeat</keyword>
<dbReference type="SMART" id="SM00054">
    <property type="entry name" value="EFh"/>
    <property type="match status" value="4"/>
</dbReference>
<dbReference type="Proteomes" id="UP000244037">
    <property type="component" value="Unassembled WGS sequence"/>
</dbReference>
<accession>A0A8E2VND9</accession>
<dbReference type="PROSITE" id="PS00018">
    <property type="entry name" value="EF_HAND_1"/>
    <property type="match status" value="2"/>
</dbReference>
<dbReference type="GO" id="GO:0005509">
    <property type="term" value="F:calcium ion binding"/>
    <property type="evidence" value="ECO:0007669"/>
    <property type="project" value="InterPro"/>
</dbReference>
<dbReference type="SUPFAM" id="SSF47473">
    <property type="entry name" value="EF-hand"/>
    <property type="match status" value="1"/>
</dbReference>
<keyword evidence="4" id="KW-0812">Transmembrane</keyword>
<dbReference type="Pfam" id="PF13202">
    <property type="entry name" value="EF-hand_5"/>
    <property type="match status" value="4"/>
</dbReference>
<feature type="compositionally biased region" description="Low complexity" evidence="3">
    <location>
        <begin position="156"/>
        <end position="165"/>
    </location>
</feature>
<dbReference type="EMBL" id="QAYC01000003">
    <property type="protein sequence ID" value="PTW50976.1"/>
    <property type="molecule type" value="Genomic_DNA"/>
</dbReference>
<proteinExistence type="predicted"/>
<evidence type="ECO:0000259" key="5">
    <source>
        <dbReference type="PROSITE" id="PS50222"/>
    </source>
</evidence>